<evidence type="ECO:0000256" key="2">
    <source>
        <dbReference type="ARBA" id="ARBA00038160"/>
    </source>
</evidence>
<evidence type="ECO:0000256" key="1">
    <source>
        <dbReference type="ARBA" id="ARBA00022694"/>
    </source>
</evidence>
<name>A0A1M2VYT1_TRAPU</name>
<comment type="similarity">
    <text evidence="2">Belongs to the cytidine and deoxycytidylate deaminase family. ADAT3 subfamily.</text>
</comment>
<dbReference type="STRING" id="154538.A0A1M2VYT1"/>
<gene>
    <name evidence="5" type="ORF">TRAPUB_10604</name>
</gene>
<evidence type="ECO:0000259" key="4">
    <source>
        <dbReference type="PROSITE" id="PS50280"/>
    </source>
</evidence>
<dbReference type="PANTHER" id="PTHR11079">
    <property type="entry name" value="CYTOSINE DEAMINASE FAMILY MEMBER"/>
    <property type="match status" value="1"/>
</dbReference>
<reference evidence="5 6" key="1">
    <citation type="submission" date="2016-10" db="EMBL/GenBank/DDBJ databases">
        <title>Genome sequence of the basidiomycete white-rot fungus Trametes pubescens.</title>
        <authorList>
            <person name="Makela M.R."/>
            <person name="Granchi Z."/>
            <person name="Peng M."/>
            <person name="De Vries R.P."/>
            <person name="Grigoriev I."/>
            <person name="Riley R."/>
            <person name="Hilden K."/>
        </authorList>
    </citation>
    <scope>NUCLEOTIDE SEQUENCE [LARGE SCALE GENOMIC DNA]</scope>
    <source>
        <strain evidence="5 6">FBCC735</strain>
    </source>
</reference>
<dbReference type="InterPro" id="IPR001214">
    <property type="entry name" value="SET_dom"/>
</dbReference>
<dbReference type="GO" id="GO:0005634">
    <property type="term" value="C:nucleus"/>
    <property type="evidence" value="ECO:0007669"/>
    <property type="project" value="TreeGrafter"/>
</dbReference>
<dbReference type="AlphaFoldDB" id="A0A1M2VYT1"/>
<feature type="region of interest" description="Disordered" evidence="3">
    <location>
        <begin position="450"/>
        <end position="497"/>
    </location>
</feature>
<dbReference type="CDD" id="cd10540">
    <property type="entry name" value="SET_SpSet7-like"/>
    <property type="match status" value="1"/>
</dbReference>
<dbReference type="GO" id="GO:0046872">
    <property type="term" value="F:metal ion binding"/>
    <property type="evidence" value="ECO:0007669"/>
    <property type="project" value="UniProtKB-KW"/>
</dbReference>
<dbReference type="Gene3D" id="3.40.140.10">
    <property type="entry name" value="Cytidine Deaminase, domain 2"/>
    <property type="match status" value="1"/>
</dbReference>
<feature type="region of interest" description="Disordered" evidence="3">
    <location>
        <begin position="49"/>
        <end position="69"/>
    </location>
</feature>
<dbReference type="InterPro" id="IPR046341">
    <property type="entry name" value="SET_dom_sf"/>
</dbReference>
<keyword evidence="6" id="KW-1185">Reference proteome</keyword>
<dbReference type="GO" id="GO:0005737">
    <property type="term" value="C:cytoplasm"/>
    <property type="evidence" value="ECO:0007669"/>
    <property type="project" value="TreeGrafter"/>
</dbReference>
<organism evidence="5 6">
    <name type="scientific">Trametes pubescens</name>
    <name type="common">White-rot fungus</name>
    <dbReference type="NCBI Taxonomy" id="154538"/>
    <lineage>
        <taxon>Eukaryota</taxon>
        <taxon>Fungi</taxon>
        <taxon>Dikarya</taxon>
        <taxon>Basidiomycota</taxon>
        <taxon>Agaricomycotina</taxon>
        <taxon>Agaricomycetes</taxon>
        <taxon>Polyporales</taxon>
        <taxon>Polyporaceae</taxon>
        <taxon>Trametes</taxon>
    </lineage>
</organism>
<dbReference type="InterPro" id="IPR016193">
    <property type="entry name" value="Cytidine_deaminase-like"/>
</dbReference>
<sequence>MTPSFLSVSSYTCNAASDVARGSRAATNPVRMEKSGQLAEQNMADKIFSLNDADPSSPGTAPEHLNNSGLRIEHTEGKGRGVYACREIPAQTLIEVSPVLLFSAREYVEHGKYTVLDHYTFKWRDGRMALALGLGSIFNHSERPNVSYTCDSKTESIRYITSRTVLPNEELCIFYGHKLWFNPVDASYVAGSEIDEEMDDGWGGLASLDGADDGAALDDLFDGYGSGSPEEIVPEDVLPFTRLKLTPEDEEEEDMDAVRKEEAWAVDLPDPRLAAVMLKWLKQSGFDSPSMAHLKRIRKLDDKMSMVLILTREHPDPPTFPHDINLPPPYILTVAKTSALTMTSLKLKSSLWPTIYTPRKKFEPEPWPRSKVRWACEAMKEVVKVAQSAGQNDETPIAAYVPVPWDEGTRVATRMLEPLSAHDARRSAAHPLRHCIINLVRAVGELRASSTSADPISPPSAIDVSSPAPAPLPLDQVDPSLPRPRSQTPSAQSQEEVRNGAHYLLTSLTLFTTHEPCVMCSMALLHSRVKEVFYLFPMEKTGGCGSITCVPRLEGVNHRFAVNKWKLEGGAVKEWMKRAGLAVEDSCDA</sequence>
<dbReference type="Proteomes" id="UP000184267">
    <property type="component" value="Unassembled WGS sequence"/>
</dbReference>
<evidence type="ECO:0000256" key="3">
    <source>
        <dbReference type="SAM" id="MobiDB-lite"/>
    </source>
</evidence>
<feature type="domain" description="SET" evidence="4">
    <location>
        <begin position="68"/>
        <end position="176"/>
    </location>
</feature>
<dbReference type="SUPFAM" id="SSF53927">
    <property type="entry name" value="Cytidine deaminase-like"/>
    <property type="match status" value="1"/>
</dbReference>
<dbReference type="PANTHER" id="PTHR11079:SF156">
    <property type="entry name" value="INACTIVE TRNA-SPECIFIC ADENOSINE DEAMINASE-LIKE PROTEIN 3-RELATED"/>
    <property type="match status" value="1"/>
</dbReference>
<dbReference type="OrthoDB" id="3180714at2759"/>
<dbReference type="Gene3D" id="2.170.270.10">
    <property type="entry name" value="SET domain"/>
    <property type="match status" value="1"/>
</dbReference>
<dbReference type="PROSITE" id="PS50280">
    <property type="entry name" value="SET"/>
    <property type="match status" value="1"/>
</dbReference>
<evidence type="ECO:0000313" key="5">
    <source>
        <dbReference type="EMBL" id="OJT12769.1"/>
    </source>
</evidence>
<evidence type="ECO:0000313" key="6">
    <source>
        <dbReference type="Proteomes" id="UP000184267"/>
    </source>
</evidence>
<dbReference type="GO" id="GO:0002100">
    <property type="term" value="P:tRNA wobble adenosine to inosine editing"/>
    <property type="evidence" value="ECO:0007669"/>
    <property type="project" value="InterPro"/>
</dbReference>
<dbReference type="Pfam" id="PF00856">
    <property type="entry name" value="SET"/>
    <property type="match status" value="1"/>
</dbReference>
<feature type="compositionally biased region" description="Polar residues" evidence="3">
    <location>
        <begin position="485"/>
        <end position="494"/>
    </location>
</feature>
<comment type="caution">
    <text evidence="5">The sequence shown here is derived from an EMBL/GenBank/DDBJ whole genome shotgun (WGS) entry which is preliminary data.</text>
</comment>
<dbReference type="SUPFAM" id="SSF82199">
    <property type="entry name" value="SET domain"/>
    <property type="match status" value="1"/>
</dbReference>
<accession>A0A1M2VYT1</accession>
<dbReference type="OMA" id="KVRWACE"/>
<keyword evidence="1" id="KW-0819">tRNA processing</keyword>
<dbReference type="SMART" id="SM00317">
    <property type="entry name" value="SET"/>
    <property type="match status" value="1"/>
</dbReference>
<protein>
    <submittedName>
        <fullName evidence="5">SET domain-containing protein 7</fullName>
    </submittedName>
</protein>
<dbReference type="GO" id="GO:0052717">
    <property type="term" value="F:tRNA-specific adenosine-34 deaminase activity"/>
    <property type="evidence" value="ECO:0007669"/>
    <property type="project" value="TreeGrafter"/>
</dbReference>
<dbReference type="EMBL" id="MNAD01000447">
    <property type="protein sequence ID" value="OJT12769.1"/>
    <property type="molecule type" value="Genomic_DNA"/>
</dbReference>
<proteinExistence type="inferred from homology"/>